<protein>
    <submittedName>
        <fullName evidence="5">Diguanylate cyclase (GGDEF) domain-containing protein</fullName>
    </submittedName>
</protein>
<dbReference type="InterPro" id="IPR052155">
    <property type="entry name" value="Biofilm_reg_signaling"/>
</dbReference>
<dbReference type="PANTHER" id="PTHR44757:SF2">
    <property type="entry name" value="BIOFILM ARCHITECTURE MAINTENANCE PROTEIN MBAA"/>
    <property type="match status" value="1"/>
</dbReference>
<dbReference type="Gene3D" id="3.30.70.270">
    <property type="match status" value="1"/>
</dbReference>
<feature type="transmembrane region" description="Helical" evidence="2">
    <location>
        <begin position="38"/>
        <end position="59"/>
    </location>
</feature>
<evidence type="ECO:0000313" key="6">
    <source>
        <dbReference type="Proteomes" id="UP000181956"/>
    </source>
</evidence>
<evidence type="ECO:0000256" key="2">
    <source>
        <dbReference type="SAM" id="Phobius"/>
    </source>
</evidence>
<dbReference type="Pfam" id="PF00990">
    <property type="entry name" value="GGDEF"/>
    <property type="match status" value="1"/>
</dbReference>
<dbReference type="InterPro" id="IPR043128">
    <property type="entry name" value="Rev_trsase/Diguanyl_cyclase"/>
</dbReference>
<evidence type="ECO:0000313" key="5">
    <source>
        <dbReference type="EMBL" id="SDT28022.1"/>
    </source>
</evidence>
<evidence type="ECO:0000259" key="4">
    <source>
        <dbReference type="PROSITE" id="PS50887"/>
    </source>
</evidence>
<dbReference type="SUPFAM" id="SSF141868">
    <property type="entry name" value="EAL domain-like"/>
    <property type="match status" value="1"/>
</dbReference>
<feature type="transmembrane region" description="Helical" evidence="2">
    <location>
        <begin position="12"/>
        <end position="32"/>
    </location>
</feature>
<dbReference type="CDD" id="cd01949">
    <property type="entry name" value="GGDEF"/>
    <property type="match status" value="1"/>
</dbReference>
<name>A0A1H1Z396_9MICO</name>
<feature type="region of interest" description="Disordered" evidence="1">
    <location>
        <begin position="497"/>
        <end position="517"/>
    </location>
</feature>
<dbReference type="PANTHER" id="PTHR44757">
    <property type="entry name" value="DIGUANYLATE CYCLASE DGCP"/>
    <property type="match status" value="1"/>
</dbReference>
<feature type="transmembrane region" description="Helical" evidence="2">
    <location>
        <begin position="112"/>
        <end position="132"/>
    </location>
</feature>
<dbReference type="STRING" id="412690.SAMN04489834_3295"/>
<feature type="transmembrane region" description="Helical" evidence="2">
    <location>
        <begin position="138"/>
        <end position="159"/>
    </location>
</feature>
<gene>
    <name evidence="5" type="ORF">SAMN04489834_3295</name>
</gene>
<dbReference type="Proteomes" id="UP000181956">
    <property type="component" value="Chromosome I"/>
</dbReference>
<dbReference type="InterPro" id="IPR035919">
    <property type="entry name" value="EAL_sf"/>
</dbReference>
<dbReference type="PROSITE" id="PS50883">
    <property type="entry name" value="EAL"/>
    <property type="match status" value="1"/>
</dbReference>
<dbReference type="RefSeq" id="WP_083365000.1">
    <property type="nucleotide sequence ID" value="NZ_LT629742.1"/>
</dbReference>
<dbReference type="AlphaFoldDB" id="A0A1H1Z396"/>
<dbReference type="SUPFAM" id="SSF55073">
    <property type="entry name" value="Nucleotide cyclase"/>
    <property type="match status" value="1"/>
</dbReference>
<sequence length="795" mass="85624">MKFARIVTPWDMAFLVPVILYALAMMMAALLSLPSLTFGGWLLSLFAVVGFAAAGIFRVPIARQSGVPLPGLAIAVLSASDLIQRPLLLIGLFTFGIFVSYLYIIRVPLFSLYAGGVSALGAGGYVLTLLAFDGGPAGFLVYPLAAASYLLVVLLIEFARQKGRWNGEGQRSFGIKAISWVKLARVWLLITALSGILHLAKMTLVSSHLTNPQSVINVLLIVGSAMVLVLLAVRDNLKSVTRRLEGLVEASLALPWEEKGRVDALVQEFAQEAANAESTEIRSKRPGRAEIGARISLGTGQDQYLVVRRAIAASAFTEGDQRVVDALAHIGSEVSRVKESVEGLRLRASTDSLTGLPNYGSFQESLRAINDNRGYAEAIAVLFIDLDNFKKLNDRHGHATGDFALKEVAQRLVNTLRPTDVVARVGGDEFIIVLTELTSLRQAKSIAERIVENCGARVVFGEVAFQPSISVGVAFSAHREIDLERLIEDADRTMLAAKKSRKQGGPGSGGSVSISSHRSSQVNDSVVRAIESDGLTVFFQPIVSIVEDTIWAFEALVRYTDPEIGPISPASLIEKAKKLGLLDELTKQVILKALTAARGFAEIDSRVNCVTVNVEAKQILPARLGGFLETLPELFPELTLCLELNERSLSVVSNELRCQADHLRDLGIMIALDDYGSENSSVGALVRMPMDILKIDRSLIDDLADIRQLEVLRALQGFGDTLDYALVVEGVESPDTGALLQSVGVRSAQGFYYGVPASAEATAERLHRHGNAAVVPDERFTADALAEAEAEAAGA</sequence>
<dbReference type="NCBIfam" id="TIGR00254">
    <property type="entry name" value="GGDEF"/>
    <property type="match status" value="1"/>
</dbReference>
<accession>A0A1H1Z396</accession>
<keyword evidence="2" id="KW-0472">Membrane</keyword>
<dbReference type="InterPro" id="IPR029787">
    <property type="entry name" value="Nucleotide_cyclase"/>
</dbReference>
<keyword evidence="6" id="KW-1185">Reference proteome</keyword>
<dbReference type="InterPro" id="IPR000160">
    <property type="entry name" value="GGDEF_dom"/>
</dbReference>
<dbReference type="SMART" id="SM00052">
    <property type="entry name" value="EAL"/>
    <property type="match status" value="1"/>
</dbReference>
<dbReference type="Gene3D" id="3.20.20.450">
    <property type="entry name" value="EAL domain"/>
    <property type="match status" value="1"/>
</dbReference>
<dbReference type="CDD" id="cd01948">
    <property type="entry name" value="EAL"/>
    <property type="match status" value="1"/>
</dbReference>
<feature type="transmembrane region" description="Helical" evidence="2">
    <location>
        <begin position="89"/>
        <end position="105"/>
    </location>
</feature>
<proteinExistence type="predicted"/>
<organism evidence="5 6">
    <name type="scientific">Microterricola viridarii</name>
    <dbReference type="NCBI Taxonomy" id="412690"/>
    <lineage>
        <taxon>Bacteria</taxon>
        <taxon>Bacillati</taxon>
        <taxon>Actinomycetota</taxon>
        <taxon>Actinomycetes</taxon>
        <taxon>Micrococcales</taxon>
        <taxon>Microbacteriaceae</taxon>
        <taxon>Microterricola</taxon>
    </lineage>
</organism>
<dbReference type="EMBL" id="LT629742">
    <property type="protein sequence ID" value="SDT28022.1"/>
    <property type="molecule type" value="Genomic_DNA"/>
</dbReference>
<feature type="domain" description="EAL" evidence="3">
    <location>
        <begin position="519"/>
        <end position="770"/>
    </location>
</feature>
<dbReference type="InterPro" id="IPR001633">
    <property type="entry name" value="EAL_dom"/>
</dbReference>
<feature type="transmembrane region" description="Helical" evidence="2">
    <location>
        <begin position="215"/>
        <end position="233"/>
    </location>
</feature>
<feature type="domain" description="GGDEF" evidence="4">
    <location>
        <begin position="377"/>
        <end position="516"/>
    </location>
</feature>
<evidence type="ECO:0000259" key="3">
    <source>
        <dbReference type="PROSITE" id="PS50883"/>
    </source>
</evidence>
<dbReference type="SMART" id="SM00267">
    <property type="entry name" value="GGDEF"/>
    <property type="match status" value="1"/>
</dbReference>
<keyword evidence="2" id="KW-1133">Transmembrane helix</keyword>
<reference evidence="6" key="1">
    <citation type="submission" date="2016-10" db="EMBL/GenBank/DDBJ databases">
        <authorList>
            <person name="Varghese N."/>
            <person name="Submissions S."/>
        </authorList>
    </citation>
    <scope>NUCLEOTIDE SEQUENCE [LARGE SCALE GENOMIC DNA]</scope>
    <source>
        <strain evidence="6">DSM 21772</strain>
    </source>
</reference>
<dbReference type="PROSITE" id="PS50887">
    <property type="entry name" value="GGDEF"/>
    <property type="match status" value="1"/>
</dbReference>
<keyword evidence="2" id="KW-0812">Transmembrane</keyword>
<feature type="transmembrane region" description="Helical" evidence="2">
    <location>
        <begin position="180"/>
        <end position="200"/>
    </location>
</feature>
<dbReference type="Pfam" id="PF00563">
    <property type="entry name" value="EAL"/>
    <property type="match status" value="1"/>
</dbReference>
<evidence type="ECO:0000256" key="1">
    <source>
        <dbReference type="SAM" id="MobiDB-lite"/>
    </source>
</evidence>
<dbReference type="OrthoDB" id="23692at2"/>